<evidence type="ECO:0000256" key="2">
    <source>
        <dbReference type="ARBA" id="ARBA00022527"/>
    </source>
</evidence>
<dbReference type="GO" id="GO:0004674">
    <property type="term" value="F:protein serine/threonine kinase activity"/>
    <property type="evidence" value="ECO:0007669"/>
    <property type="project" value="UniProtKB-KW"/>
</dbReference>
<dbReference type="Gene3D" id="3.30.200.20">
    <property type="entry name" value="Phosphorylase Kinase, domain 1"/>
    <property type="match status" value="1"/>
</dbReference>
<dbReference type="Pfam" id="PF07714">
    <property type="entry name" value="PK_Tyr_Ser-Thr"/>
    <property type="match status" value="1"/>
</dbReference>
<evidence type="ECO:0000256" key="8">
    <source>
        <dbReference type="ARBA" id="ARBA00048679"/>
    </source>
</evidence>
<dbReference type="InterPro" id="IPR011009">
    <property type="entry name" value="Kinase-like_dom_sf"/>
</dbReference>
<sequence>MGFLSGLCFSLEKRGRSTGGREEEADDGGEPLELFYELRALQEATNFFSESNLLSRGGFSLIYKGLMPNGQEVAVKKFPLISDQGLIEFTNEVKLLLKAQQKNLVALLGCCAEGYEMILVHEYLPNGSLEDILFEKIAHLDWPKRFQIITGVARGLLYLHEEAPQRIIHGDIKARNILLDEQLNPKIANLGMARFLHWTDPYGYMAPKYLMHRNLSVKTDVFNFGVLVLEIISGERIYDWHGRGETDFLSYAWMLFQGGRSLDLVDPSLDEWDFGEVAMCIQLGLLCCQGSAEERPDMSCVHLMLSSDSSTLPIPGKPSGVSGGIVNDNDENSFSFSSIYEGR</sequence>
<dbReference type="AlphaFoldDB" id="A0A5J4ZII6"/>
<dbReference type="Gene3D" id="1.10.510.10">
    <property type="entry name" value="Transferase(Phosphotransferase) domain 1"/>
    <property type="match status" value="1"/>
</dbReference>
<dbReference type="OrthoDB" id="4062651at2759"/>
<accession>A0A5J4ZII6</accession>
<evidence type="ECO:0000313" key="10">
    <source>
        <dbReference type="EMBL" id="KAA8517312.1"/>
    </source>
</evidence>
<dbReference type="SUPFAM" id="SSF56112">
    <property type="entry name" value="Protein kinase-like (PK-like)"/>
    <property type="match status" value="1"/>
</dbReference>
<dbReference type="InterPro" id="IPR000719">
    <property type="entry name" value="Prot_kinase_dom"/>
</dbReference>
<gene>
    <name evidence="10" type="ORF">F0562_017605</name>
</gene>
<dbReference type="InterPro" id="IPR001245">
    <property type="entry name" value="Ser-Thr/Tyr_kinase_cat_dom"/>
</dbReference>
<reference evidence="10 11" key="1">
    <citation type="submission" date="2019-09" db="EMBL/GenBank/DDBJ databases">
        <title>A chromosome-level genome assembly of the Chinese tupelo Nyssa sinensis.</title>
        <authorList>
            <person name="Yang X."/>
            <person name="Kang M."/>
            <person name="Yang Y."/>
            <person name="Xiong H."/>
            <person name="Wang M."/>
            <person name="Zhang Z."/>
            <person name="Wang Z."/>
            <person name="Wu H."/>
            <person name="Ma T."/>
            <person name="Liu J."/>
            <person name="Xi Z."/>
        </authorList>
    </citation>
    <scope>NUCLEOTIDE SEQUENCE [LARGE SCALE GENOMIC DNA]</scope>
    <source>
        <strain evidence="10">J267</strain>
        <tissue evidence="10">Leaf</tissue>
    </source>
</reference>
<keyword evidence="6" id="KW-0067">ATP-binding</keyword>
<dbReference type="SMART" id="SM00220">
    <property type="entry name" value="S_TKc"/>
    <property type="match status" value="1"/>
</dbReference>
<keyword evidence="11" id="KW-1185">Reference proteome</keyword>
<comment type="catalytic activity">
    <reaction evidence="7">
        <text>L-threonyl-[protein] + ATP = O-phospho-L-threonyl-[protein] + ADP + H(+)</text>
        <dbReference type="Rhea" id="RHEA:46608"/>
        <dbReference type="Rhea" id="RHEA-COMP:11060"/>
        <dbReference type="Rhea" id="RHEA-COMP:11605"/>
        <dbReference type="ChEBI" id="CHEBI:15378"/>
        <dbReference type="ChEBI" id="CHEBI:30013"/>
        <dbReference type="ChEBI" id="CHEBI:30616"/>
        <dbReference type="ChEBI" id="CHEBI:61977"/>
        <dbReference type="ChEBI" id="CHEBI:456216"/>
        <dbReference type="EC" id="2.7.11.1"/>
    </reaction>
</comment>
<name>A0A5J4ZII6_9ASTE</name>
<evidence type="ECO:0000259" key="9">
    <source>
        <dbReference type="PROSITE" id="PS50011"/>
    </source>
</evidence>
<dbReference type="EMBL" id="CM018051">
    <property type="protein sequence ID" value="KAA8517312.1"/>
    <property type="molecule type" value="Genomic_DNA"/>
</dbReference>
<dbReference type="PANTHER" id="PTHR47973">
    <property type="entry name" value="CYSTEINE-RICH RECEPTOR-LIKE PROTEIN KINASE 3"/>
    <property type="match status" value="1"/>
</dbReference>
<evidence type="ECO:0000313" key="11">
    <source>
        <dbReference type="Proteomes" id="UP000325577"/>
    </source>
</evidence>
<dbReference type="InterPro" id="IPR008271">
    <property type="entry name" value="Ser/Thr_kinase_AS"/>
</dbReference>
<evidence type="ECO:0000256" key="7">
    <source>
        <dbReference type="ARBA" id="ARBA00047899"/>
    </source>
</evidence>
<dbReference type="Proteomes" id="UP000325577">
    <property type="component" value="Linkage Group LG8"/>
</dbReference>
<feature type="domain" description="Protein kinase" evidence="9">
    <location>
        <begin position="48"/>
        <end position="305"/>
    </location>
</feature>
<evidence type="ECO:0000256" key="1">
    <source>
        <dbReference type="ARBA" id="ARBA00012513"/>
    </source>
</evidence>
<evidence type="ECO:0000256" key="5">
    <source>
        <dbReference type="ARBA" id="ARBA00022777"/>
    </source>
</evidence>
<evidence type="ECO:0000256" key="3">
    <source>
        <dbReference type="ARBA" id="ARBA00022679"/>
    </source>
</evidence>
<keyword evidence="5" id="KW-0418">Kinase</keyword>
<keyword evidence="4" id="KW-0547">Nucleotide-binding</keyword>
<dbReference type="PROSITE" id="PS50011">
    <property type="entry name" value="PROTEIN_KINASE_DOM"/>
    <property type="match status" value="1"/>
</dbReference>
<keyword evidence="3" id="KW-0808">Transferase</keyword>
<comment type="catalytic activity">
    <reaction evidence="8">
        <text>L-seryl-[protein] + ATP = O-phospho-L-seryl-[protein] + ADP + H(+)</text>
        <dbReference type="Rhea" id="RHEA:17989"/>
        <dbReference type="Rhea" id="RHEA-COMP:9863"/>
        <dbReference type="Rhea" id="RHEA-COMP:11604"/>
        <dbReference type="ChEBI" id="CHEBI:15378"/>
        <dbReference type="ChEBI" id="CHEBI:29999"/>
        <dbReference type="ChEBI" id="CHEBI:30616"/>
        <dbReference type="ChEBI" id="CHEBI:83421"/>
        <dbReference type="ChEBI" id="CHEBI:456216"/>
        <dbReference type="EC" id="2.7.11.1"/>
    </reaction>
</comment>
<dbReference type="GO" id="GO:0005524">
    <property type="term" value="F:ATP binding"/>
    <property type="evidence" value="ECO:0007669"/>
    <property type="project" value="UniProtKB-KW"/>
</dbReference>
<keyword evidence="2" id="KW-0723">Serine/threonine-protein kinase</keyword>
<evidence type="ECO:0000256" key="4">
    <source>
        <dbReference type="ARBA" id="ARBA00022741"/>
    </source>
</evidence>
<protein>
    <recommendedName>
        <fullName evidence="1">non-specific serine/threonine protein kinase</fullName>
        <ecNumber evidence="1">2.7.11.1</ecNumber>
    </recommendedName>
</protein>
<dbReference type="EC" id="2.7.11.1" evidence="1"/>
<evidence type="ECO:0000256" key="6">
    <source>
        <dbReference type="ARBA" id="ARBA00022840"/>
    </source>
</evidence>
<dbReference type="PROSITE" id="PS00108">
    <property type="entry name" value="PROTEIN_KINASE_ST"/>
    <property type="match status" value="1"/>
</dbReference>
<proteinExistence type="predicted"/>
<organism evidence="10 11">
    <name type="scientific">Nyssa sinensis</name>
    <dbReference type="NCBI Taxonomy" id="561372"/>
    <lineage>
        <taxon>Eukaryota</taxon>
        <taxon>Viridiplantae</taxon>
        <taxon>Streptophyta</taxon>
        <taxon>Embryophyta</taxon>
        <taxon>Tracheophyta</taxon>
        <taxon>Spermatophyta</taxon>
        <taxon>Magnoliopsida</taxon>
        <taxon>eudicotyledons</taxon>
        <taxon>Gunneridae</taxon>
        <taxon>Pentapetalae</taxon>
        <taxon>asterids</taxon>
        <taxon>Cornales</taxon>
        <taxon>Nyssaceae</taxon>
        <taxon>Nyssa</taxon>
    </lineage>
</organism>
<dbReference type="InterPro" id="IPR052059">
    <property type="entry name" value="CR_Ser/Thr_kinase"/>
</dbReference>
<dbReference type="FunFam" id="1.10.510.10:FF:001023">
    <property type="entry name" value="Os07g0541700 protein"/>
    <property type="match status" value="1"/>
</dbReference>